<dbReference type="InterPro" id="IPR017884">
    <property type="entry name" value="SANT_dom"/>
</dbReference>
<evidence type="ECO:0000313" key="4">
    <source>
        <dbReference type="EMBL" id="KAK8890778.1"/>
    </source>
</evidence>
<dbReference type="InterPro" id="IPR009057">
    <property type="entry name" value="Homeodomain-like_sf"/>
</dbReference>
<dbReference type="PROSITE" id="PS51293">
    <property type="entry name" value="SANT"/>
    <property type="match status" value="1"/>
</dbReference>
<gene>
    <name evidence="4" type="ORF">M9Y10_027977</name>
</gene>
<dbReference type="EMBL" id="JAPFFF010000004">
    <property type="protein sequence ID" value="KAK8890778.1"/>
    <property type="molecule type" value="Genomic_DNA"/>
</dbReference>
<dbReference type="Proteomes" id="UP001470230">
    <property type="component" value="Unassembled WGS sequence"/>
</dbReference>
<feature type="domain" description="HTH myb-type" evidence="3">
    <location>
        <begin position="71"/>
        <end position="120"/>
    </location>
</feature>
<dbReference type="PROSITE" id="PS51294">
    <property type="entry name" value="HTH_MYB"/>
    <property type="match status" value="2"/>
</dbReference>
<dbReference type="InterPro" id="IPR050560">
    <property type="entry name" value="MYB_TF"/>
</dbReference>
<dbReference type="InterPro" id="IPR001005">
    <property type="entry name" value="SANT/Myb"/>
</dbReference>
<evidence type="ECO:0008006" key="6">
    <source>
        <dbReference type="Google" id="ProtNLM"/>
    </source>
</evidence>
<protein>
    <recommendedName>
        <fullName evidence="6">Myb-like DNA-binding domain containing protein</fullName>
    </recommendedName>
</protein>
<feature type="domain" description="HTH myb-type" evidence="3">
    <location>
        <begin position="18"/>
        <end position="69"/>
    </location>
</feature>
<organism evidence="4 5">
    <name type="scientific">Tritrichomonas musculus</name>
    <dbReference type="NCBI Taxonomy" id="1915356"/>
    <lineage>
        <taxon>Eukaryota</taxon>
        <taxon>Metamonada</taxon>
        <taxon>Parabasalia</taxon>
        <taxon>Tritrichomonadida</taxon>
        <taxon>Tritrichomonadidae</taxon>
        <taxon>Tritrichomonas</taxon>
    </lineage>
</organism>
<comment type="caution">
    <text evidence="4">The sequence shown here is derived from an EMBL/GenBank/DDBJ whole genome shotgun (WGS) entry which is preliminary data.</text>
</comment>
<name>A0ABR2KIZ4_9EUKA</name>
<proteinExistence type="predicted"/>
<dbReference type="PROSITE" id="PS50090">
    <property type="entry name" value="MYB_LIKE"/>
    <property type="match status" value="2"/>
</dbReference>
<feature type="domain" description="Myb-like" evidence="1">
    <location>
        <begin position="66"/>
        <end position="116"/>
    </location>
</feature>
<sequence>MSLEEDKTQTRLAGPLSKKFKFTKIEDEKLKKVIEEIGEKDWNLIAKKMAPRTARQCRERWTNYINPNLSKNPWTQQEDDLLLEKHMEYGNHWKEMKQFFPNRSKNNIKLRYSQIKNRSKKIDEIIPLNLFEDEFCWQFNTDQEMNIHIENDLWTFPIDNFF</sequence>
<keyword evidence="5" id="KW-1185">Reference proteome</keyword>
<reference evidence="4 5" key="1">
    <citation type="submission" date="2024-04" db="EMBL/GenBank/DDBJ databases">
        <title>Tritrichomonas musculus Genome.</title>
        <authorList>
            <person name="Alves-Ferreira E."/>
            <person name="Grigg M."/>
            <person name="Lorenzi H."/>
            <person name="Galac M."/>
        </authorList>
    </citation>
    <scope>NUCLEOTIDE SEQUENCE [LARGE SCALE GENOMIC DNA]</scope>
    <source>
        <strain evidence="4 5">EAF2021</strain>
    </source>
</reference>
<dbReference type="Gene3D" id="1.10.10.60">
    <property type="entry name" value="Homeodomain-like"/>
    <property type="match status" value="2"/>
</dbReference>
<dbReference type="PANTHER" id="PTHR45614">
    <property type="entry name" value="MYB PROTEIN-RELATED"/>
    <property type="match status" value="1"/>
</dbReference>
<dbReference type="Pfam" id="PF13921">
    <property type="entry name" value="Myb_DNA-bind_6"/>
    <property type="match status" value="1"/>
</dbReference>
<evidence type="ECO:0000313" key="5">
    <source>
        <dbReference type="Proteomes" id="UP001470230"/>
    </source>
</evidence>
<dbReference type="PANTHER" id="PTHR45614:SF253">
    <property type="entry name" value="CHROMOSOME UNDETERMINED SCAFFOLD_38, WHOLE GENOME SHOTGUN SEQUENCE"/>
    <property type="match status" value="1"/>
</dbReference>
<dbReference type="SMART" id="SM00717">
    <property type="entry name" value="SANT"/>
    <property type="match status" value="2"/>
</dbReference>
<dbReference type="CDD" id="cd00167">
    <property type="entry name" value="SANT"/>
    <property type="match status" value="2"/>
</dbReference>
<evidence type="ECO:0000259" key="2">
    <source>
        <dbReference type="PROSITE" id="PS51293"/>
    </source>
</evidence>
<accession>A0ABR2KIZ4</accession>
<dbReference type="InterPro" id="IPR017930">
    <property type="entry name" value="Myb_dom"/>
</dbReference>
<evidence type="ECO:0000259" key="1">
    <source>
        <dbReference type="PROSITE" id="PS50090"/>
    </source>
</evidence>
<evidence type="ECO:0000259" key="3">
    <source>
        <dbReference type="PROSITE" id="PS51294"/>
    </source>
</evidence>
<feature type="domain" description="Myb-like" evidence="1">
    <location>
        <begin position="14"/>
        <end position="65"/>
    </location>
</feature>
<feature type="domain" description="SANT" evidence="2">
    <location>
        <begin position="69"/>
        <end position="120"/>
    </location>
</feature>
<dbReference type="SUPFAM" id="SSF46689">
    <property type="entry name" value="Homeodomain-like"/>
    <property type="match status" value="1"/>
</dbReference>